<dbReference type="Pfam" id="PF00646">
    <property type="entry name" value="F-box"/>
    <property type="match status" value="2"/>
</dbReference>
<feature type="compositionally biased region" description="Acidic residues" evidence="1">
    <location>
        <begin position="1170"/>
        <end position="1186"/>
    </location>
</feature>
<dbReference type="EnsemblMetazoa" id="PPA18253.1">
    <property type="protein sequence ID" value="PPA18253.1"/>
    <property type="gene ID" value="WBGene00107807"/>
</dbReference>
<evidence type="ECO:0000256" key="1">
    <source>
        <dbReference type="SAM" id="MobiDB-lite"/>
    </source>
</evidence>
<keyword evidence="3" id="KW-1185">Reference proteome</keyword>
<dbReference type="Proteomes" id="UP000005239">
    <property type="component" value="Unassembled WGS sequence"/>
</dbReference>
<reference evidence="3" key="1">
    <citation type="journal article" date="2008" name="Nat. Genet.">
        <title>The Pristionchus pacificus genome provides a unique perspective on nematode lifestyle and parasitism.</title>
        <authorList>
            <person name="Dieterich C."/>
            <person name="Clifton S.W."/>
            <person name="Schuster L.N."/>
            <person name="Chinwalla A."/>
            <person name="Delehaunty K."/>
            <person name="Dinkelacker I."/>
            <person name="Fulton L."/>
            <person name="Fulton R."/>
            <person name="Godfrey J."/>
            <person name="Minx P."/>
            <person name="Mitreva M."/>
            <person name="Roeseler W."/>
            <person name="Tian H."/>
            <person name="Witte H."/>
            <person name="Yang S.P."/>
            <person name="Wilson R.K."/>
            <person name="Sommer R.J."/>
        </authorList>
    </citation>
    <scope>NUCLEOTIDE SEQUENCE [LARGE SCALE GENOMIC DNA]</scope>
    <source>
        <strain evidence="3">PS312</strain>
    </source>
</reference>
<protein>
    <submittedName>
        <fullName evidence="2">F-box domain-containing protein</fullName>
    </submittedName>
</protein>
<evidence type="ECO:0000313" key="3">
    <source>
        <dbReference type="Proteomes" id="UP000005239"/>
    </source>
</evidence>
<dbReference type="InterPro" id="IPR001810">
    <property type="entry name" value="F-box_dom"/>
</dbReference>
<name>A0A2A6C867_PRIPA</name>
<accession>A0A8R1YG88</accession>
<gene>
    <name evidence="2" type="primary">WBGene00107807</name>
</gene>
<dbReference type="CDD" id="cd09917">
    <property type="entry name" value="F-box_SF"/>
    <property type="match status" value="1"/>
</dbReference>
<accession>A0A2A6C867</accession>
<evidence type="ECO:0000313" key="2">
    <source>
        <dbReference type="EnsemblMetazoa" id="PPA18253.1"/>
    </source>
</evidence>
<sequence>ALEMKSSPWINEASHVSPHINGYITLATLDEKSFGRGSSSTTIILLASSMGIFICLAGFCRNPDQERLIQPPQKILTDLPLEILRKIVEPLGIKDRCQARLSCQQLAEAVSTVKWPRREVEITIRIESIPSARKLSRIIRRSCQSQSPSPKEGPLESPKDQEYDVHVNLSDLSLRADWSKNFKLCKTISTTYLTIFGGPLDDDKLRYVNGLLDVCEFGNLSLKLAPGQRLTERAYNLISRAKNSVCLYAYDNDISVDEYKKLSDPSTMNSSCKNTYVSVIQILVSSRISPTAVIGNDGRGRPSRNFFTYLEQMEIPPKKKRTDSPEPTKVTTLIDFPAEILRKIIEPLDLEDRCQTRLCNRALEKAVATSKWRIGNVKEEKREVLIKNEDEGAVVIYLNGKRLHAAWNSKFRLCEMMQTSSLVICGDTYNNDNLRFVGELLDSCSFRTLNVHLVRGQKLTSRALNLIANTKDGVRISVSHQSLTDEEYLSIPRPVAYDGSVNKTAFDSILAHGNDGVFLELLRRGHAFPTMFTSVISSETLMELIKIVSASHLSNKMVIETALAIGEDFIEFANPEKIANDPEAKEEQCDGTTEPTEVTTFGGFQIPIEILRKFIEPLDLGDRCQVRLCNRAMENVVATSKWWVGRRTVKTESGVVEKKGVHGVQVMIKQRNGGAEVRLYLNEKRIKADWSGRFRLCEMLMTNSLEICGDTYGNEALHFVSDLLDNCTVNTLHLSLAPRQQLTPRTHSLITKANKAHLYVNRTHSLTDEEYLSIAKPVEFLGSTKAFDSILAPGNDGIFLELLRRGHDFPHIFSSIISPQTLANAIKIVSESHFTNKILIETPIAVGEAFVNFANPEKAAADNVTIDEYAERRAIPPNGYAASQRKMIEPLTLKERCNVRRTNKAMEQAVALTDWRCIGSAHLEIAASSNNSSSFIVLIGGRIIFEHELTDDSEVTLGWRRLFASMRGSMLGIDRIPSNDPRFRAVNDFIDLCRFDFVTITFAPGQPLERYRELIDSTKRVTLEHSYFTKEEFLSLSRPVTFTCDHFLKDGASNDELLLTLLRRGHSIFSTKVNPQSVRTLIAAIDVVMRSPACQVLDIITPLNIAEEFVRLTFDDLVAQRSAMDVPGSRTRLYRYLRRANVGLYEVRRPTTVNYTRGNFHVSSHRGQENDSDDGGDEGEYYDVSD</sequence>
<feature type="region of interest" description="Disordered" evidence="1">
    <location>
        <begin position="1157"/>
        <end position="1186"/>
    </location>
</feature>
<proteinExistence type="predicted"/>
<organism evidence="2 3">
    <name type="scientific">Pristionchus pacificus</name>
    <name type="common">Parasitic nematode worm</name>
    <dbReference type="NCBI Taxonomy" id="54126"/>
    <lineage>
        <taxon>Eukaryota</taxon>
        <taxon>Metazoa</taxon>
        <taxon>Ecdysozoa</taxon>
        <taxon>Nematoda</taxon>
        <taxon>Chromadorea</taxon>
        <taxon>Rhabditida</taxon>
        <taxon>Rhabditina</taxon>
        <taxon>Diplogasteromorpha</taxon>
        <taxon>Diplogasteroidea</taxon>
        <taxon>Neodiplogasteridae</taxon>
        <taxon>Pristionchus</taxon>
    </lineage>
</organism>
<dbReference type="PROSITE" id="PS50181">
    <property type="entry name" value="FBOX"/>
    <property type="match status" value="2"/>
</dbReference>
<dbReference type="AlphaFoldDB" id="A0A2A6C867"/>
<dbReference type="SMART" id="SM00256">
    <property type="entry name" value="FBOX"/>
    <property type="match status" value="3"/>
</dbReference>
<reference evidence="2" key="2">
    <citation type="submission" date="2022-06" db="UniProtKB">
        <authorList>
            <consortium name="EnsemblMetazoa"/>
        </authorList>
    </citation>
    <scope>IDENTIFICATION</scope>
    <source>
        <strain evidence="2">PS312</strain>
    </source>
</reference>